<dbReference type="PROSITE" id="PS00675">
    <property type="entry name" value="SIGMA54_INTERACT_1"/>
    <property type="match status" value="1"/>
</dbReference>
<dbReference type="SMART" id="SM00382">
    <property type="entry name" value="AAA"/>
    <property type="match status" value="1"/>
</dbReference>
<keyword evidence="2" id="KW-0067">ATP-binding</keyword>
<keyword evidence="10" id="KW-1185">Reference proteome</keyword>
<dbReference type="SUPFAM" id="SSF52172">
    <property type="entry name" value="CheY-like"/>
    <property type="match status" value="1"/>
</dbReference>
<sequence>MPTDSANQAPRSRPALLLVDDDPAIAEALGFMLRKEYQVHLASNRAEVTRLLSQHPANLKLALVDLGLPPTPHRPDQGFAIIGDLLQFDANIRILILSGQSQEDNIRHAFSLGAADFFPKPCEPQLLKAGLKRQLILAELETHSPTSGMAHGLIGTSEAMQGLRGQIAQFAPSEFPVLISGESGTGKELVARALHQAAERREQPYLALNCAAFSPDLLEAQLFGHARGAFTGAQQGKKGFFEEAGSGTLFLDEIGEMPLSLQAKLLRVLEDGEYYRIGETSPRHSQARIIAASNRNLKQAVERDRFRADLYHRLCVLTIEVPPLRQRSDDRNELLVHFINKFADSIHSFRLSAEAQALWRSYPFPGNVRELRNIVIRLGTKHPDGLVGATALRQEIDPQGTPSIESAAIDHQDAPTSLLQREGFELDRYLNQLEQHYIQAALEMAGGSLSKAARLLHINRTTLYSKVKKLEKAEQAHVPETVRPHS</sequence>
<dbReference type="Pfam" id="PF02954">
    <property type="entry name" value="HTH_8"/>
    <property type="match status" value="1"/>
</dbReference>
<keyword evidence="6" id="KW-0597">Phosphoprotein</keyword>
<dbReference type="GO" id="GO:0043565">
    <property type="term" value="F:sequence-specific DNA binding"/>
    <property type="evidence" value="ECO:0007669"/>
    <property type="project" value="InterPro"/>
</dbReference>
<reference evidence="9 10" key="1">
    <citation type="submission" date="2015-11" db="EMBL/GenBank/DDBJ databases">
        <title>The genome of Candidatus Endoriftia persephone in Ridgeia piscesae and population structure of the North Eastern Pacific vestimentiferan symbionts.</title>
        <authorList>
            <person name="Perez M."/>
            <person name="Juniper K.S."/>
        </authorList>
    </citation>
    <scope>NUCLEOTIDE SEQUENCE [LARGE SCALE GENOMIC DNA]</scope>
    <source>
        <strain evidence="9">Ind11</strain>
    </source>
</reference>
<comment type="caution">
    <text evidence="9">The sequence shown here is derived from an EMBL/GenBank/DDBJ whole genome shotgun (WGS) entry which is preliminary data.</text>
</comment>
<evidence type="ECO:0000256" key="3">
    <source>
        <dbReference type="ARBA" id="ARBA00023015"/>
    </source>
</evidence>
<dbReference type="GO" id="GO:0000160">
    <property type="term" value="P:phosphorelay signal transduction system"/>
    <property type="evidence" value="ECO:0007669"/>
    <property type="project" value="InterPro"/>
</dbReference>
<organism evidence="9 10">
    <name type="scientific">endosymbiont of Ridgeia piscesae</name>
    <dbReference type="NCBI Taxonomy" id="54398"/>
    <lineage>
        <taxon>Bacteria</taxon>
        <taxon>Pseudomonadati</taxon>
        <taxon>Pseudomonadota</taxon>
        <taxon>Gammaproteobacteria</taxon>
        <taxon>sulfur-oxidizing symbionts</taxon>
    </lineage>
</organism>
<evidence type="ECO:0000256" key="6">
    <source>
        <dbReference type="PROSITE-ProRule" id="PRU00169"/>
    </source>
</evidence>
<proteinExistence type="predicted"/>
<dbReference type="SUPFAM" id="SSF46689">
    <property type="entry name" value="Homeodomain-like"/>
    <property type="match status" value="1"/>
</dbReference>
<dbReference type="InterPro" id="IPR027417">
    <property type="entry name" value="P-loop_NTPase"/>
</dbReference>
<dbReference type="Gene3D" id="3.40.50.300">
    <property type="entry name" value="P-loop containing nucleotide triphosphate hydrolases"/>
    <property type="match status" value="1"/>
</dbReference>
<dbReference type="FunFam" id="3.40.50.300:FF:000006">
    <property type="entry name" value="DNA-binding transcriptional regulator NtrC"/>
    <property type="match status" value="1"/>
</dbReference>
<dbReference type="PATRIC" id="fig|54398.3.peg.1892"/>
<dbReference type="InterPro" id="IPR025662">
    <property type="entry name" value="Sigma_54_int_dom_ATP-bd_1"/>
</dbReference>
<evidence type="ECO:0000259" key="7">
    <source>
        <dbReference type="PROSITE" id="PS50045"/>
    </source>
</evidence>
<evidence type="ECO:0000256" key="4">
    <source>
        <dbReference type="ARBA" id="ARBA00023125"/>
    </source>
</evidence>
<evidence type="ECO:0000256" key="2">
    <source>
        <dbReference type="ARBA" id="ARBA00022840"/>
    </source>
</evidence>
<dbReference type="CDD" id="cd00009">
    <property type="entry name" value="AAA"/>
    <property type="match status" value="1"/>
</dbReference>
<dbReference type="PANTHER" id="PTHR32071">
    <property type="entry name" value="TRANSCRIPTIONAL REGULATORY PROTEIN"/>
    <property type="match status" value="1"/>
</dbReference>
<gene>
    <name evidence="9" type="ORF">Ga0074115_11431</name>
</gene>
<evidence type="ECO:0000313" key="9">
    <source>
        <dbReference type="EMBL" id="KRT55136.1"/>
    </source>
</evidence>
<dbReference type="GO" id="GO:0005524">
    <property type="term" value="F:ATP binding"/>
    <property type="evidence" value="ECO:0007669"/>
    <property type="project" value="UniProtKB-KW"/>
</dbReference>
<feature type="domain" description="Response regulatory" evidence="8">
    <location>
        <begin position="15"/>
        <end position="135"/>
    </location>
</feature>
<dbReference type="InterPro" id="IPR025944">
    <property type="entry name" value="Sigma_54_int_dom_CS"/>
</dbReference>
<dbReference type="PANTHER" id="PTHR32071:SF117">
    <property type="entry name" value="PTS-DEPENDENT DIHYDROXYACETONE KINASE OPERON REGULATORY PROTEIN-RELATED"/>
    <property type="match status" value="1"/>
</dbReference>
<dbReference type="Proteomes" id="UP000051634">
    <property type="component" value="Unassembled WGS sequence"/>
</dbReference>
<name>A0A0T5YWU7_9GAMM</name>
<dbReference type="EMBL" id="LDXT01000083">
    <property type="protein sequence ID" value="KRT55136.1"/>
    <property type="molecule type" value="Genomic_DNA"/>
</dbReference>
<dbReference type="PRINTS" id="PR01590">
    <property type="entry name" value="HTHFIS"/>
</dbReference>
<feature type="modified residue" description="4-aspartylphosphate" evidence="6">
    <location>
        <position position="65"/>
    </location>
</feature>
<dbReference type="Pfam" id="PF25601">
    <property type="entry name" value="AAA_lid_14"/>
    <property type="match status" value="1"/>
</dbReference>
<keyword evidence="5" id="KW-0804">Transcription</keyword>
<dbReference type="Gene3D" id="3.40.50.2300">
    <property type="match status" value="1"/>
</dbReference>
<dbReference type="InterPro" id="IPR001789">
    <property type="entry name" value="Sig_transdc_resp-reg_receiver"/>
</dbReference>
<keyword evidence="3" id="KW-0805">Transcription regulation</keyword>
<keyword evidence="1" id="KW-0547">Nucleotide-binding</keyword>
<dbReference type="PROSITE" id="PS00688">
    <property type="entry name" value="SIGMA54_INTERACT_3"/>
    <property type="match status" value="1"/>
</dbReference>
<feature type="domain" description="Sigma-54 factor interaction" evidence="7">
    <location>
        <begin position="153"/>
        <end position="380"/>
    </location>
</feature>
<dbReference type="AlphaFoldDB" id="A0A0T5YWU7"/>
<dbReference type="Pfam" id="PF00158">
    <property type="entry name" value="Sigma54_activat"/>
    <property type="match status" value="1"/>
</dbReference>
<dbReference type="InterPro" id="IPR002197">
    <property type="entry name" value="HTH_Fis"/>
</dbReference>
<evidence type="ECO:0000259" key="8">
    <source>
        <dbReference type="PROSITE" id="PS50110"/>
    </source>
</evidence>
<dbReference type="GO" id="GO:0006355">
    <property type="term" value="P:regulation of DNA-templated transcription"/>
    <property type="evidence" value="ECO:0007669"/>
    <property type="project" value="InterPro"/>
</dbReference>
<dbReference type="PROSITE" id="PS50110">
    <property type="entry name" value="RESPONSE_REGULATORY"/>
    <property type="match status" value="1"/>
</dbReference>
<evidence type="ECO:0000256" key="5">
    <source>
        <dbReference type="ARBA" id="ARBA00023163"/>
    </source>
</evidence>
<keyword evidence="4 9" id="KW-0238">DNA-binding</keyword>
<dbReference type="InterPro" id="IPR002078">
    <property type="entry name" value="Sigma_54_int"/>
</dbReference>
<dbReference type="Gene3D" id="1.10.8.60">
    <property type="match status" value="1"/>
</dbReference>
<dbReference type="InterPro" id="IPR003593">
    <property type="entry name" value="AAA+_ATPase"/>
</dbReference>
<evidence type="ECO:0000256" key="1">
    <source>
        <dbReference type="ARBA" id="ARBA00022741"/>
    </source>
</evidence>
<dbReference type="Gene3D" id="1.10.10.60">
    <property type="entry name" value="Homeodomain-like"/>
    <property type="match status" value="1"/>
</dbReference>
<dbReference type="SUPFAM" id="SSF52540">
    <property type="entry name" value="P-loop containing nucleoside triphosphate hydrolases"/>
    <property type="match status" value="1"/>
</dbReference>
<accession>A0A0T5YWU7</accession>
<dbReference type="InterPro" id="IPR009057">
    <property type="entry name" value="Homeodomain-like_sf"/>
</dbReference>
<protein>
    <submittedName>
        <fullName evidence="9">DNA-binding transcriptional response regulator, NtrC family</fullName>
    </submittedName>
</protein>
<dbReference type="InterPro" id="IPR011006">
    <property type="entry name" value="CheY-like_superfamily"/>
</dbReference>
<dbReference type="InterPro" id="IPR058031">
    <property type="entry name" value="AAA_lid_NorR"/>
</dbReference>
<dbReference type="SMART" id="SM00448">
    <property type="entry name" value="REC"/>
    <property type="match status" value="1"/>
</dbReference>
<evidence type="ECO:0000313" key="10">
    <source>
        <dbReference type="Proteomes" id="UP000051634"/>
    </source>
</evidence>
<dbReference type="Pfam" id="PF00072">
    <property type="entry name" value="Response_reg"/>
    <property type="match status" value="1"/>
</dbReference>
<dbReference type="CDD" id="cd00156">
    <property type="entry name" value="REC"/>
    <property type="match status" value="1"/>
</dbReference>
<dbReference type="PROSITE" id="PS50045">
    <property type="entry name" value="SIGMA54_INTERACT_4"/>
    <property type="match status" value="1"/>
</dbReference>